<comment type="subunit">
    <text evidence="9">Homodimer.</text>
</comment>
<accession>A0ABR4WD47</accession>
<dbReference type="Proteomes" id="UP000029443">
    <property type="component" value="Unassembled WGS sequence"/>
</dbReference>
<keyword evidence="6 9" id="KW-1133">Transmembrane helix</keyword>
<dbReference type="SUPFAM" id="SSF161093">
    <property type="entry name" value="MgtE membrane domain-like"/>
    <property type="match status" value="1"/>
</dbReference>
<comment type="subcellular location">
    <subcellularLocation>
        <location evidence="9">Cell membrane</location>
        <topology evidence="9">Multi-pass membrane protein</topology>
    </subcellularLocation>
    <subcellularLocation>
        <location evidence="1">Membrane</location>
        <topology evidence="1">Multi-pass membrane protein</topology>
    </subcellularLocation>
</comment>
<dbReference type="Gene3D" id="3.10.580.10">
    <property type="entry name" value="CBS-domain"/>
    <property type="match status" value="1"/>
</dbReference>
<evidence type="ECO:0000256" key="4">
    <source>
        <dbReference type="ARBA" id="ARBA00022692"/>
    </source>
</evidence>
<dbReference type="InterPro" id="IPR038076">
    <property type="entry name" value="MgtE_N_sf"/>
</dbReference>
<feature type="transmembrane region" description="Helical" evidence="9">
    <location>
        <begin position="388"/>
        <end position="410"/>
    </location>
</feature>
<dbReference type="InterPro" id="IPR000644">
    <property type="entry name" value="CBS_dom"/>
</dbReference>
<feature type="transmembrane region" description="Helical" evidence="9">
    <location>
        <begin position="422"/>
        <end position="450"/>
    </location>
</feature>
<feature type="domain" description="CBS" evidence="10">
    <location>
        <begin position="205"/>
        <end position="263"/>
    </location>
</feature>
<proteinExistence type="inferred from homology"/>
<evidence type="ECO:0000256" key="6">
    <source>
        <dbReference type="ARBA" id="ARBA00022989"/>
    </source>
</evidence>
<comment type="similarity">
    <text evidence="2 9">Belongs to the SLC41A transporter family.</text>
</comment>
<feature type="transmembrane region" description="Helical" evidence="9">
    <location>
        <begin position="319"/>
        <end position="340"/>
    </location>
</feature>
<evidence type="ECO:0000256" key="7">
    <source>
        <dbReference type="ARBA" id="ARBA00023136"/>
    </source>
</evidence>
<dbReference type="Pfam" id="PF00571">
    <property type="entry name" value="CBS"/>
    <property type="match status" value="2"/>
</dbReference>
<gene>
    <name evidence="11" type="ORF">T9A_02074</name>
</gene>
<evidence type="ECO:0000256" key="3">
    <source>
        <dbReference type="ARBA" id="ARBA00022448"/>
    </source>
</evidence>
<dbReference type="PANTHER" id="PTHR43773:SF1">
    <property type="entry name" value="MAGNESIUM TRANSPORTER MGTE"/>
    <property type="match status" value="1"/>
</dbReference>
<evidence type="ECO:0000256" key="1">
    <source>
        <dbReference type="ARBA" id="ARBA00004141"/>
    </source>
</evidence>
<dbReference type="PANTHER" id="PTHR43773">
    <property type="entry name" value="MAGNESIUM TRANSPORTER MGTE"/>
    <property type="match status" value="1"/>
</dbReference>
<dbReference type="Gene3D" id="1.25.60.10">
    <property type="entry name" value="MgtE N-terminal domain-like"/>
    <property type="match status" value="1"/>
</dbReference>
<dbReference type="InterPro" id="IPR006669">
    <property type="entry name" value="MgtE_transporter"/>
</dbReference>
<evidence type="ECO:0000256" key="2">
    <source>
        <dbReference type="ARBA" id="ARBA00009749"/>
    </source>
</evidence>
<dbReference type="CDD" id="cd04606">
    <property type="entry name" value="CBS_pair_Mg_transporter"/>
    <property type="match status" value="1"/>
</dbReference>
<sequence length="454" mass="49636">MPADTSRSQQHHKIINRALSSGTYTQVRQLFNNLPGAEAAHLLESFPPREREILWQLLSKDQESEVLQYLGEEVRVELLRNLSTDELVSLVEELDTDDLADLLQELPDHVTSQVMASLDEQNRDRLEQVMSYPEDTAGGLMNTDVITIRPEITFEVVQRYLRRRGEIPRTTDNLAVVNRRNQFIGLLPLTKVLISDPGTTVREAMITDAESIPATLPAHEVAKIFERQDLVTAPVVDEDGMLVGRITIDDVVDVIIEEADHSLMSMAGLDEDEDTFGSVWQTARRRAVWLGINLLTALAASAVIGLFEATLEKVVALAILMPIVASMGGIAGSQTLTLVIRAMALGQIQSSNTRYLLVKELSVGALNGVLWATVIGITAALWFDDPSIGMVIATAMIINLIMAACAGAMLPMIMKKMGIDPALAGSVVLTTITDIVGFFAFLGLATVLYAHLLV</sequence>
<comment type="function">
    <text evidence="9">Acts as a magnesium transporter.</text>
</comment>
<comment type="caution">
    <text evidence="11">The sequence shown here is derived from an EMBL/GenBank/DDBJ whole genome shotgun (WGS) entry which is preliminary data.</text>
</comment>
<dbReference type="PROSITE" id="PS51371">
    <property type="entry name" value="CBS"/>
    <property type="match status" value="1"/>
</dbReference>
<protein>
    <recommendedName>
        <fullName evidence="9">Magnesium transporter MgtE</fullName>
    </recommendedName>
</protein>
<keyword evidence="9" id="KW-1003">Cell membrane</keyword>
<evidence type="ECO:0000256" key="5">
    <source>
        <dbReference type="ARBA" id="ARBA00022842"/>
    </source>
</evidence>
<keyword evidence="4 9" id="KW-0812">Transmembrane</keyword>
<evidence type="ECO:0000313" key="12">
    <source>
        <dbReference type="Proteomes" id="UP000029443"/>
    </source>
</evidence>
<keyword evidence="8" id="KW-0129">CBS domain</keyword>
<dbReference type="SMART" id="SM00924">
    <property type="entry name" value="MgtE_N"/>
    <property type="match status" value="1"/>
</dbReference>
<dbReference type="SMART" id="SM00116">
    <property type="entry name" value="CBS"/>
    <property type="match status" value="2"/>
</dbReference>
<evidence type="ECO:0000256" key="9">
    <source>
        <dbReference type="RuleBase" id="RU362011"/>
    </source>
</evidence>
<dbReference type="SUPFAM" id="SSF54631">
    <property type="entry name" value="CBS-domain pair"/>
    <property type="match status" value="1"/>
</dbReference>
<organism evidence="11 12">
    <name type="scientific">Alcanivorax jadensis T9</name>
    <dbReference type="NCBI Taxonomy" id="1177181"/>
    <lineage>
        <taxon>Bacteria</taxon>
        <taxon>Pseudomonadati</taxon>
        <taxon>Pseudomonadota</taxon>
        <taxon>Gammaproteobacteria</taxon>
        <taxon>Oceanospirillales</taxon>
        <taxon>Alcanivoracaceae</taxon>
        <taxon>Alcanivorax</taxon>
    </lineage>
</organism>
<evidence type="ECO:0000313" key="11">
    <source>
        <dbReference type="EMBL" id="KGD60876.1"/>
    </source>
</evidence>
<dbReference type="Gene3D" id="1.10.357.20">
    <property type="entry name" value="SLC41 divalent cation transporters, integral membrane domain"/>
    <property type="match status" value="1"/>
</dbReference>
<reference evidence="11 12" key="1">
    <citation type="submission" date="2012-09" db="EMBL/GenBank/DDBJ databases">
        <title>Genome Sequence of alkane-degrading Bacterium Alcanivorax jadensis T9.</title>
        <authorList>
            <person name="Lai Q."/>
            <person name="Shao Z."/>
        </authorList>
    </citation>
    <scope>NUCLEOTIDE SEQUENCE [LARGE SCALE GENOMIC DNA]</scope>
    <source>
        <strain evidence="11 12">T9</strain>
    </source>
</reference>
<dbReference type="Pfam" id="PF01769">
    <property type="entry name" value="MgtE"/>
    <property type="match status" value="1"/>
</dbReference>
<dbReference type="NCBIfam" id="TIGR00400">
    <property type="entry name" value="mgtE"/>
    <property type="match status" value="1"/>
</dbReference>
<feature type="transmembrane region" description="Helical" evidence="9">
    <location>
        <begin position="287"/>
        <end position="307"/>
    </location>
</feature>
<dbReference type="EMBL" id="ARXU01000007">
    <property type="protein sequence ID" value="KGD60876.1"/>
    <property type="molecule type" value="Genomic_DNA"/>
</dbReference>
<keyword evidence="12" id="KW-1185">Reference proteome</keyword>
<feature type="transmembrane region" description="Helical" evidence="9">
    <location>
        <begin position="361"/>
        <end position="382"/>
    </location>
</feature>
<keyword evidence="3 9" id="KW-0813">Transport</keyword>
<dbReference type="InterPro" id="IPR036739">
    <property type="entry name" value="SLC41_membr_dom_sf"/>
</dbReference>
<dbReference type="InterPro" id="IPR046342">
    <property type="entry name" value="CBS_dom_sf"/>
</dbReference>
<dbReference type="InterPro" id="IPR006667">
    <property type="entry name" value="SLC41_membr_dom"/>
</dbReference>
<dbReference type="Pfam" id="PF03448">
    <property type="entry name" value="MgtE_N"/>
    <property type="match status" value="1"/>
</dbReference>
<keyword evidence="5 9" id="KW-0460">Magnesium</keyword>
<keyword evidence="7 9" id="KW-0472">Membrane</keyword>
<keyword evidence="9" id="KW-0479">Metal-binding</keyword>
<dbReference type="SUPFAM" id="SSF158791">
    <property type="entry name" value="MgtE N-terminal domain-like"/>
    <property type="match status" value="1"/>
</dbReference>
<evidence type="ECO:0000256" key="8">
    <source>
        <dbReference type="PROSITE-ProRule" id="PRU00703"/>
    </source>
</evidence>
<name>A0ABR4WD47_9GAMM</name>
<evidence type="ECO:0000259" key="10">
    <source>
        <dbReference type="PROSITE" id="PS51371"/>
    </source>
</evidence>
<dbReference type="RefSeq" id="WP_035248098.1">
    <property type="nucleotide sequence ID" value="NZ_ARXU01000007.1"/>
</dbReference>
<dbReference type="InterPro" id="IPR006668">
    <property type="entry name" value="Mg_transptr_MgtE_intracell_dom"/>
</dbReference>